<keyword evidence="3" id="KW-1185">Reference proteome</keyword>
<reference evidence="2 3" key="1">
    <citation type="submission" date="2019-04" db="EMBL/GenBank/DDBJ databases">
        <title>Isolation and identification of Cellulomonas shaoxiangyii sp. Nov. isolated from feces of the Tibetan antelopes (Pantholops hodgsonii) in the Qinghai-Tibet plateau of China.</title>
        <authorList>
            <person name="Tian Z."/>
        </authorList>
    </citation>
    <scope>NUCLEOTIDE SEQUENCE [LARGE SCALE GENOMIC DNA]</scope>
    <source>
        <strain evidence="2 3">Z28</strain>
    </source>
</reference>
<evidence type="ECO:0000313" key="2">
    <source>
        <dbReference type="EMBL" id="QCB93053.1"/>
    </source>
</evidence>
<feature type="chain" id="PRO_5038591386" evidence="1">
    <location>
        <begin position="31"/>
        <end position="265"/>
    </location>
</feature>
<name>A0A4P7SKI6_9CELL</name>
<dbReference type="PROSITE" id="PS51257">
    <property type="entry name" value="PROKAR_LIPOPROTEIN"/>
    <property type="match status" value="1"/>
</dbReference>
<dbReference type="RefSeq" id="WP_135973657.1">
    <property type="nucleotide sequence ID" value="NZ_CP039291.1"/>
</dbReference>
<organism evidence="2 3">
    <name type="scientific">Cellulomonas shaoxiangyii</name>
    <dbReference type="NCBI Taxonomy" id="2566013"/>
    <lineage>
        <taxon>Bacteria</taxon>
        <taxon>Bacillati</taxon>
        <taxon>Actinomycetota</taxon>
        <taxon>Actinomycetes</taxon>
        <taxon>Micrococcales</taxon>
        <taxon>Cellulomonadaceae</taxon>
        <taxon>Cellulomonas</taxon>
    </lineage>
</organism>
<protein>
    <submittedName>
        <fullName evidence="2">Uncharacterized protein</fullName>
    </submittedName>
</protein>
<gene>
    <name evidence="2" type="ORF">E5225_05260</name>
</gene>
<proteinExistence type="predicted"/>
<evidence type="ECO:0000313" key="3">
    <source>
        <dbReference type="Proteomes" id="UP000296469"/>
    </source>
</evidence>
<feature type="signal peptide" evidence="1">
    <location>
        <begin position="1"/>
        <end position="30"/>
    </location>
</feature>
<dbReference type="OrthoDB" id="4828690at2"/>
<evidence type="ECO:0000256" key="1">
    <source>
        <dbReference type="SAM" id="SignalP"/>
    </source>
</evidence>
<dbReference type="AlphaFoldDB" id="A0A4P7SKI6"/>
<accession>A0A4P7SKI6</accession>
<sequence length="265" mass="26790">MGTRRPGRATAALPAAAALLLAGCAAPALSPGQEQAREHLLELLSTTRMASYSPDIETFARAAGGALPVLVGIDPAAAGGDVLGTLTFAVTLPPPPEDVGGFPVVPRPPDPDPGPHCFEVLVDRHGKVGEWGSTEGVSLVDCPADLDPVVPPPSDDPVAAPDVREAAWRVLGELPVAGEPDPADVDDRITALLAPPAADGPPLADVLVHVDGTDVGVASGDEDDCVLVARIDGTVQDVHVTPVQLQPGEAGCTSGTALAGLRPPH</sequence>
<dbReference type="Proteomes" id="UP000296469">
    <property type="component" value="Chromosome"/>
</dbReference>
<keyword evidence="1" id="KW-0732">Signal</keyword>
<dbReference type="EMBL" id="CP039291">
    <property type="protein sequence ID" value="QCB93053.1"/>
    <property type="molecule type" value="Genomic_DNA"/>
</dbReference>
<dbReference type="KEGG" id="celz:E5225_05260"/>